<dbReference type="SUPFAM" id="SSF49401">
    <property type="entry name" value="Bacterial adhesins"/>
    <property type="match status" value="1"/>
</dbReference>
<dbReference type="InterPro" id="IPR008966">
    <property type="entry name" value="Adhesion_dom_sf"/>
</dbReference>
<dbReference type="EMBL" id="LT629802">
    <property type="protein sequence ID" value="SDU94896.1"/>
    <property type="molecule type" value="Genomic_DNA"/>
</dbReference>
<feature type="chain" id="PRO_5030027526" evidence="1">
    <location>
        <begin position="24"/>
        <end position="184"/>
    </location>
</feature>
<accession>A0A1H2MQU7</accession>
<proteinExistence type="predicted"/>
<evidence type="ECO:0000256" key="1">
    <source>
        <dbReference type="SAM" id="SignalP"/>
    </source>
</evidence>
<evidence type="ECO:0000313" key="2">
    <source>
        <dbReference type="EMBL" id="SDU94896.1"/>
    </source>
</evidence>
<keyword evidence="3" id="KW-1185">Reference proteome</keyword>
<sequence>MSTRFTVAASMMMFFSTFSFVQASDQGEGVVRLGGEIVESACGLDAATADQTIEMAPEPIGRLLRSAEGKPHPFQLRLVDCSLSRPDPLRPGQSLPDWQHLQVTFDGERDRGGRSFATFGSSQGVALHIVDAFGQESTPGEPMPLHPVTDGDITLHYTLRLIGNGRPLVAGAHSAAVRFKLNYY</sequence>
<gene>
    <name evidence="2" type="ORF">SAMN05216202_2094</name>
</gene>
<dbReference type="GO" id="GO:0009289">
    <property type="term" value="C:pilus"/>
    <property type="evidence" value="ECO:0007669"/>
    <property type="project" value="InterPro"/>
</dbReference>
<dbReference type="PANTHER" id="PTHR33420">
    <property type="entry name" value="FIMBRIAL SUBUNIT ELFA-RELATED"/>
    <property type="match status" value="1"/>
</dbReference>
<dbReference type="STRING" id="46679.SAMN05216202_2094"/>
<evidence type="ECO:0000313" key="3">
    <source>
        <dbReference type="Proteomes" id="UP000198600"/>
    </source>
</evidence>
<keyword evidence="1" id="KW-0732">Signal</keyword>
<dbReference type="GO" id="GO:0043709">
    <property type="term" value="P:cell adhesion involved in single-species biofilm formation"/>
    <property type="evidence" value="ECO:0007669"/>
    <property type="project" value="TreeGrafter"/>
</dbReference>
<dbReference type="PANTHER" id="PTHR33420:SF26">
    <property type="entry name" value="FIMBRIAL SUBUNIT"/>
    <property type="match status" value="1"/>
</dbReference>
<reference evidence="3" key="1">
    <citation type="submission" date="2016-10" db="EMBL/GenBank/DDBJ databases">
        <authorList>
            <person name="Varghese N."/>
            <person name="Submissions S."/>
        </authorList>
    </citation>
    <scope>NUCLEOTIDE SEQUENCE [LARGE SCALE GENOMIC DNA]</scope>
    <source>
        <strain evidence="3">LMG 2223</strain>
    </source>
</reference>
<dbReference type="InterPro" id="IPR036937">
    <property type="entry name" value="Adhesion_dom_fimbrial_sf"/>
</dbReference>
<dbReference type="AlphaFoldDB" id="A0A1H2MQU7"/>
<protein>
    <submittedName>
        <fullName evidence="2">Pilin (Type 1 fimbria component protein)</fullName>
    </submittedName>
</protein>
<feature type="signal peptide" evidence="1">
    <location>
        <begin position="1"/>
        <end position="23"/>
    </location>
</feature>
<name>A0A1H2MQU7_9PSED</name>
<dbReference type="Gene3D" id="2.60.40.1090">
    <property type="entry name" value="Fimbrial-type adhesion domain"/>
    <property type="match status" value="1"/>
</dbReference>
<dbReference type="InterPro" id="IPR050263">
    <property type="entry name" value="Bact_Fimbrial_Adh_Pro"/>
</dbReference>
<dbReference type="Proteomes" id="UP000198600">
    <property type="component" value="Chromosome I"/>
</dbReference>
<organism evidence="2 3">
    <name type="scientific">Pseudomonas mucidolens</name>
    <dbReference type="NCBI Taxonomy" id="46679"/>
    <lineage>
        <taxon>Bacteria</taxon>
        <taxon>Pseudomonadati</taxon>
        <taxon>Pseudomonadota</taxon>
        <taxon>Gammaproteobacteria</taxon>
        <taxon>Pseudomonadales</taxon>
        <taxon>Pseudomonadaceae</taxon>
        <taxon>Pseudomonas</taxon>
    </lineage>
</organism>
<dbReference type="RefSeq" id="WP_084376679.1">
    <property type="nucleotide sequence ID" value="NZ_LS483433.1"/>
</dbReference>
<dbReference type="OrthoDB" id="6986861at2"/>